<comment type="similarity">
    <text evidence="5">Belongs to the class I-like SAM-binding methyltransferase superfamily. C5-methyltransferase family.</text>
</comment>
<dbReference type="PANTHER" id="PTHR10629">
    <property type="entry name" value="CYTOSINE-SPECIFIC METHYLTRANSFERASE"/>
    <property type="match status" value="1"/>
</dbReference>
<evidence type="ECO:0000313" key="7">
    <source>
        <dbReference type="Proteomes" id="UP000256964"/>
    </source>
</evidence>
<dbReference type="GO" id="GO:0003886">
    <property type="term" value="F:DNA (cytosine-5-)-methyltransferase activity"/>
    <property type="evidence" value="ECO:0007669"/>
    <property type="project" value="UniProtKB-EC"/>
</dbReference>
<proteinExistence type="inferred from homology"/>
<name>A0A371CGQ3_9APHY</name>
<evidence type="ECO:0000313" key="6">
    <source>
        <dbReference type="EMBL" id="RDX39457.1"/>
    </source>
</evidence>
<dbReference type="InterPro" id="IPR001525">
    <property type="entry name" value="C5_MeTfrase"/>
</dbReference>
<accession>A0A371CGQ3</accession>
<keyword evidence="4 5" id="KW-0949">S-adenosyl-L-methionine</keyword>
<dbReference type="SUPFAM" id="SSF53335">
    <property type="entry name" value="S-adenosyl-L-methionine-dependent methyltransferases"/>
    <property type="match status" value="1"/>
</dbReference>
<dbReference type="PROSITE" id="PS51679">
    <property type="entry name" value="SAM_MT_C5"/>
    <property type="match status" value="1"/>
</dbReference>
<dbReference type="EC" id="2.1.1.37" evidence="1"/>
<feature type="non-terminal residue" evidence="6">
    <location>
        <position position="1"/>
    </location>
</feature>
<dbReference type="InterPro" id="IPR029063">
    <property type="entry name" value="SAM-dependent_MTases_sf"/>
</dbReference>
<evidence type="ECO:0000256" key="1">
    <source>
        <dbReference type="ARBA" id="ARBA00011975"/>
    </source>
</evidence>
<sequence>MKVTHAVEISPSAADTLKRNSPSTVVCNQCSNIVLKYAVKSHAGQRDEVPTHIKSQEELPPPPAQGQIDCIVAGFPCQSYSTLNTYQQAHDWKSHLMLTLLSWVDFLRPKYCFFENVKGFLQYNLHASQASKYIVEGGNDKGGLEFLLLSMALSGAVLTVRGRYQVRFSLLQAGHYGTPQWRIR</sequence>
<evidence type="ECO:0000256" key="3">
    <source>
        <dbReference type="ARBA" id="ARBA00022679"/>
    </source>
</evidence>
<gene>
    <name evidence="6" type="ORF">OH76DRAFT_1333040</name>
</gene>
<feature type="active site" evidence="5">
    <location>
        <position position="77"/>
    </location>
</feature>
<dbReference type="PROSITE" id="PS00094">
    <property type="entry name" value="C5_MTASE_1"/>
    <property type="match status" value="1"/>
</dbReference>
<dbReference type="GO" id="GO:0044027">
    <property type="term" value="P:negative regulation of gene expression via chromosomal CpG island methylation"/>
    <property type="evidence" value="ECO:0007669"/>
    <property type="project" value="TreeGrafter"/>
</dbReference>
<dbReference type="InterPro" id="IPR018117">
    <property type="entry name" value="C5_DNA_meth_AS"/>
</dbReference>
<dbReference type="OrthoDB" id="5376140at2759"/>
<protein>
    <recommendedName>
        <fullName evidence="1">DNA (cytosine-5-)-methyltransferase</fullName>
        <ecNumber evidence="1">2.1.1.37</ecNumber>
    </recommendedName>
</protein>
<dbReference type="GO" id="GO:0003677">
    <property type="term" value="F:DNA binding"/>
    <property type="evidence" value="ECO:0007669"/>
    <property type="project" value="TreeGrafter"/>
</dbReference>
<dbReference type="PANTHER" id="PTHR10629:SF52">
    <property type="entry name" value="DNA (CYTOSINE-5)-METHYLTRANSFERASE 1"/>
    <property type="match status" value="1"/>
</dbReference>
<dbReference type="GO" id="GO:0032259">
    <property type="term" value="P:methylation"/>
    <property type="evidence" value="ECO:0007669"/>
    <property type="project" value="UniProtKB-KW"/>
</dbReference>
<keyword evidence="2 5" id="KW-0489">Methyltransferase</keyword>
<dbReference type="InterPro" id="IPR050390">
    <property type="entry name" value="C5-Methyltransferase"/>
</dbReference>
<dbReference type="Gene3D" id="3.40.50.150">
    <property type="entry name" value="Vaccinia Virus protein VP39"/>
    <property type="match status" value="1"/>
</dbReference>
<dbReference type="Proteomes" id="UP000256964">
    <property type="component" value="Unassembled WGS sequence"/>
</dbReference>
<keyword evidence="7" id="KW-1185">Reference proteome</keyword>
<evidence type="ECO:0000256" key="4">
    <source>
        <dbReference type="ARBA" id="ARBA00022691"/>
    </source>
</evidence>
<dbReference type="Pfam" id="PF00145">
    <property type="entry name" value="DNA_methylase"/>
    <property type="match status" value="1"/>
</dbReference>
<dbReference type="EMBL" id="KZ857849">
    <property type="protein sequence ID" value="RDX39457.1"/>
    <property type="molecule type" value="Genomic_DNA"/>
</dbReference>
<organism evidence="6 7">
    <name type="scientific">Lentinus brumalis</name>
    <dbReference type="NCBI Taxonomy" id="2498619"/>
    <lineage>
        <taxon>Eukaryota</taxon>
        <taxon>Fungi</taxon>
        <taxon>Dikarya</taxon>
        <taxon>Basidiomycota</taxon>
        <taxon>Agaricomycotina</taxon>
        <taxon>Agaricomycetes</taxon>
        <taxon>Polyporales</taxon>
        <taxon>Polyporaceae</taxon>
        <taxon>Lentinus</taxon>
    </lineage>
</organism>
<dbReference type="AlphaFoldDB" id="A0A371CGQ3"/>
<dbReference type="GO" id="GO:0005634">
    <property type="term" value="C:nucleus"/>
    <property type="evidence" value="ECO:0007669"/>
    <property type="project" value="TreeGrafter"/>
</dbReference>
<evidence type="ECO:0000256" key="2">
    <source>
        <dbReference type="ARBA" id="ARBA00022603"/>
    </source>
</evidence>
<keyword evidence="3 5" id="KW-0808">Transferase</keyword>
<evidence type="ECO:0000256" key="5">
    <source>
        <dbReference type="PROSITE-ProRule" id="PRU01016"/>
    </source>
</evidence>
<reference evidence="6 7" key="1">
    <citation type="journal article" date="2018" name="Biotechnol. Biofuels">
        <title>Integrative visual omics of the white-rot fungus Polyporus brumalis exposes the biotechnological potential of its oxidative enzymes for delignifying raw plant biomass.</title>
        <authorList>
            <person name="Miyauchi S."/>
            <person name="Rancon A."/>
            <person name="Drula E."/>
            <person name="Hage H."/>
            <person name="Chaduli D."/>
            <person name="Favel A."/>
            <person name="Grisel S."/>
            <person name="Henrissat B."/>
            <person name="Herpoel-Gimbert I."/>
            <person name="Ruiz-Duenas F.J."/>
            <person name="Chevret D."/>
            <person name="Hainaut M."/>
            <person name="Lin J."/>
            <person name="Wang M."/>
            <person name="Pangilinan J."/>
            <person name="Lipzen A."/>
            <person name="Lesage-Meessen L."/>
            <person name="Navarro D."/>
            <person name="Riley R."/>
            <person name="Grigoriev I.V."/>
            <person name="Zhou S."/>
            <person name="Raouche S."/>
            <person name="Rosso M.N."/>
        </authorList>
    </citation>
    <scope>NUCLEOTIDE SEQUENCE [LARGE SCALE GENOMIC DNA]</scope>
    <source>
        <strain evidence="6 7">BRFM 1820</strain>
    </source>
</reference>
<dbReference type="STRING" id="139420.A0A371CGQ3"/>